<reference evidence="1 2" key="1">
    <citation type="submission" date="2020-08" db="EMBL/GenBank/DDBJ databases">
        <title>A Genomic Blueprint of the Chicken Gut Microbiome.</title>
        <authorList>
            <person name="Gilroy R."/>
            <person name="Ravi A."/>
            <person name="Getino M."/>
            <person name="Pursley I."/>
            <person name="Horton D.L."/>
            <person name="Alikhan N.-F."/>
            <person name="Baker D."/>
            <person name="Gharbi K."/>
            <person name="Hall N."/>
            <person name="Watson M."/>
            <person name="Adriaenssens E.M."/>
            <person name="Foster-Nyarko E."/>
            <person name="Jarju S."/>
            <person name="Secka A."/>
            <person name="Antonio M."/>
            <person name="Oren A."/>
            <person name="Chaudhuri R."/>
            <person name="La Ragione R.M."/>
            <person name="Hildebrand F."/>
            <person name="Pallen M.J."/>
        </authorList>
    </citation>
    <scope>NUCLEOTIDE SEQUENCE [LARGE SCALE GENOMIC DNA]</scope>
    <source>
        <strain evidence="1 2">Sa2BVA9</strain>
    </source>
</reference>
<protein>
    <submittedName>
        <fullName evidence="1">Uncharacterized protein</fullName>
    </submittedName>
</protein>
<proteinExistence type="predicted"/>
<organism evidence="1 2">
    <name type="scientific">Paenibacillus gallinarum</name>
    <dbReference type="NCBI Taxonomy" id="2762232"/>
    <lineage>
        <taxon>Bacteria</taxon>
        <taxon>Bacillati</taxon>
        <taxon>Bacillota</taxon>
        <taxon>Bacilli</taxon>
        <taxon>Bacillales</taxon>
        <taxon>Paenibacillaceae</taxon>
        <taxon>Paenibacillus</taxon>
    </lineage>
</organism>
<accession>A0ABR8SYJ8</accession>
<gene>
    <name evidence="1" type="ORF">H9647_10010</name>
</gene>
<dbReference type="RefSeq" id="WP_191799633.1">
    <property type="nucleotide sequence ID" value="NZ_JACSQL010000003.1"/>
</dbReference>
<dbReference type="EMBL" id="JACSQL010000003">
    <property type="protein sequence ID" value="MBD7968398.1"/>
    <property type="molecule type" value="Genomic_DNA"/>
</dbReference>
<keyword evidence="2" id="KW-1185">Reference proteome</keyword>
<sequence length="155" mass="17249">MWRKPINKDEQTQDSISRITRKWTRKTWLNRISEQIAFMLAKILINPREDMAKISFLSGACSPPHGQFCSGCGADGSCPSTYVTCTTNNSLNGCKGLCPHPSGWWYTSDPVGVRAKCMDCVSQYVNPNSGNTWCYRGAQISGQYVICGCKSTNLY</sequence>
<evidence type="ECO:0000313" key="1">
    <source>
        <dbReference type="EMBL" id="MBD7968398.1"/>
    </source>
</evidence>
<evidence type="ECO:0000313" key="2">
    <source>
        <dbReference type="Proteomes" id="UP000608071"/>
    </source>
</evidence>
<name>A0ABR8SYJ8_9BACL</name>
<dbReference type="Proteomes" id="UP000608071">
    <property type="component" value="Unassembled WGS sequence"/>
</dbReference>
<comment type="caution">
    <text evidence="1">The sequence shown here is derived from an EMBL/GenBank/DDBJ whole genome shotgun (WGS) entry which is preliminary data.</text>
</comment>